<organism evidence="1 2">
    <name type="scientific">Engystomops pustulosus</name>
    <name type="common">Tungara frog</name>
    <name type="synonym">Physalaemus pustulosus</name>
    <dbReference type="NCBI Taxonomy" id="76066"/>
    <lineage>
        <taxon>Eukaryota</taxon>
        <taxon>Metazoa</taxon>
        <taxon>Chordata</taxon>
        <taxon>Craniata</taxon>
        <taxon>Vertebrata</taxon>
        <taxon>Euteleostomi</taxon>
        <taxon>Amphibia</taxon>
        <taxon>Batrachia</taxon>
        <taxon>Anura</taxon>
        <taxon>Neobatrachia</taxon>
        <taxon>Hyloidea</taxon>
        <taxon>Leptodactylidae</taxon>
        <taxon>Leiuperinae</taxon>
        <taxon>Engystomops</taxon>
    </lineage>
</organism>
<dbReference type="InterPro" id="IPR047278">
    <property type="entry name" value="DEN5A/B"/>
</dbReference>
<dbReference type="GO" id="GO:0031267">
    <property type="term" value="F:small GTPase binding"/>
    <property type="evidence" value="ECO:0007669"/>
    <property type="project" value="InterPro"/>
</dbReference>
<gene>
    <name evidence="1" type="ORF">GDO81_027780</name>
</gene>
<proteinExistence type="predicted"/>
<name>A0AAV6YKI1_ENGPU</name>
<dbReference type="Proteomes" id="UP000824782">
    <property type="component" value="Unassembled WGS sequence"/>
</dbReference>
<dbReference type="AlphaFoldDB" id="A0AAV6YKI1"/>
<evidence type="ECO:0000313" key="2">
    <source>
        <dbReference type="Proteomes" id="UP000824782"/>
    </source>
</evidence>
<protein>
    <submittedName>
        <fullName evidence="1">Uncharacterized protein</fullName>
    </submittedName>
</protein>
<dbReference type="EMBL" id="WNYA01057554">
    <property type="protein sequence ID" value="KAG8535784.1"/>
    <property type="molecule type" value="Genomic_DNA"/>
</dbReference>
<accession>A0AAV6YKI1</accession>
<comment type="caution">
    <text evidence="1">The sequence shown here is derived from an EMBL/GenBank/DDBJ whole genome shotgun (WGS) entry which is preliminary data.</text>
</comment>
<dbReference type="GO" id="GO:0005085">
    <property type="term" value="F:guanyl-nucleotide exchange factor activity"/>
    <property type="evidence" value="ECO:0007669"/>
    <property type="project" value="InterPro"/>
</dbReference>
<dbReference type="PANTHER" id="PTHR46070:SF3">
    <property type="entry name" value="DENN DOMAIN-CONTAINING PROTEIN 5B"/>
    <property type="match status" value="1"/>
</dbReference>
<sequence>MFATFIDNKIMSLWEEKEPLLRVFDSRIEKIRLYNVRAPAIRTSTYQSCTTIKEAGHLVLQRLAAVHIEAPMPHALCAEEVPADPASIEQRLTKIDHAAIHPHLLDMKIGQGKYEQGFFPKLQSDVLMNGPINNK</sequence>
<keyword evidence="2" id="KW-1185">Reference proteome</keyword>
<evidence type="ECO:0000313" key="1">
    <source>
        <dbReference type="EMBL" id="KAG8535784.1"/>
    </source>
</evidence>
<dbReference type="PANTHER" id="PTHR46070">
    <property type="entry name" value="PINSTRIPE, ISOFORM A"/>
    <property type="match status" value="1"/>
</dbReference>
<reference evidence="1" key="1">
    <citation type="thesis" date="2020" institute="ProQuest LLC" country="789 East Eisenhower Parkway, Ann Arbor, MI, USA">
        <title>Comparative Genomics and Chromosome Evolution.</title>
        <authorList>
            <person name="Mudd A.B."/>
        </authorList>
    </citation>
    <scope>NUCLEOTIDE SEQUENCE</scope>
    <source>
        <strain evidence="1">237g6f4</strain>
        <tissue evidence="1">Blood</tissue>
    </source>
</reference>